<evidence type="ECO:0000313" key="13">
    <source>
        <dbReference type="Proteomes" id="UP000030564"/>
    </source>
</evidence>
<comment type="cofactor">
    <cofactor evidence="1">
        <name>Mg(2+)</name>
        <dbReference type="ChEBI" id="CHEBI:18420"/>
    </cofactor>
</comment>
<evidence type="ECO:0000256" key="3">
    <source>
        <dbReference type="ARBA" id="ARBA00004651"/>
    </source>
</evidence>
<evidence type="ECO:0000259" key="11">
    <source>
        <dbReference type="PROSITE" id="PS50887"/>
    </source>
</evidence>
<dbReference type="InterPro" id="IPR000160">
    <property type="entry name" value="GGDEF_dom"/>
</dbReference>
<dbReference type="Proteomes" id="UP000030564">
    <property type="component" value="Unassembled WGS sequence"/>
</dbReference>
<gene>
    <name evidence="12" type="ORF">NZ35_03310</name>
</gene>
<feature type="transmembrane region" description="Helical" evidence="10">
    <location>
        <begin position="295"/>
        <end position="313"/>
    </location>
</feature>
<evidence type="ECO:0000256" key="8">
    <source>
        <dbReference type="ARBA" id="ARBA00023136"/>
    </source>
</evidence>
<comment type="subcellular location">
    <subcellularLocation>
        <location evidence="2">Cell inner membrane</location>
    </subcellularLocation>
    <subcellularLocation>
        <location evidence="3">Cell membrane</location>
        <topology evidence="3">Multi-pass membrane protein</topology>
    </subcellularLocation>
</comment>
<dbReference type="InterPro" id="IPR033479">
    <property type="entry name" value="dCache_1"/>
</dbReference>
<accession>A0A0A6FRR2</accession>
<evidence type="ECO:0000256" key="10">
    <source>
        <dbReference type="SAM" id="Phobius"/>
    </source>
</evidence>
<keyword evidence="7 10" id="KW-1133">Transmembrane helix</keyword>
<organism evidence="12 13">
    <name type="scientific">Pseudomonas chlororaphis</name>
    <dbReference type="NCBI Taxonomy" id="587753"/>
    <lineage>
        <taxon>Bacteria</taxon>
        <taxon>Pseudomonadati</taxon>
        <taxon>Pseudomonadota</taxon>
        <taxon>Gammaproteobacteria</taxon>
        <taxon>Pseudomonadales</taxon>
        <taxon>Pseudomonadaceae</taxon>
        <taxon>Pseudomonas</taxon>
    </lineage>
</organism>
<sequence length="495" mass="56319">MPLRSPLYSQRSLVLTLIALLGAGFLATSLLSYYASRASIRDNIVNTELPLTSDTVYSEIQKDLVRPILISSMMSRDTFMRDWVVNGEQNSEQMTRYLDEVMTHYGAYTAFFVSNSTLTYYHAKGVLKQVKVDEPRDAWYFRVRDMKDPYEINVDPDLANKDNLTFFINYKVYDYHNRFIGAAGVGLTVDAVIKLIDKYQQRYQRSVYFVDTFGRLVLTGAEGGPEGAHIGKSLGELDSMKSLVSQLPKPHSGSYEYSAHGQGHFLNVRFIPELNWYLFVDKREDGALSEIRQSLYLNLLICLLVTLIVLALLNRVIKRYQSKIQAQATLDSLTELPNRRGFDILAAQALHEAQRETKPLTALLLDLDHFKVLNDTYGHMAGDQVLIGFARDLQSCLRHADIVCRWGGEEFIVLLKDTDGDTGQKIAEKIRQHVEQHEYAYDGHRLNLTVSIGATTLQRDDTLHSLLSRADHAMYRAKHTGRNRTCVEMPHSTYA</sequence>
<dbReference type="InterPro" id="IPR043128">
    <property type="entry name" value="Rev_trsase/Diguanyl_cyclase"/>
</dbReference>
<dbReference type="GO" id="GO:0052621">
    <property type="term" value="F:diguanylate cyclase activity"/>
    <property type="evidence" value="ECO:0007669"/>
    <property type="project" value="UniProtKB-EC"/>
</dbReference>
<dbReference type="OrthoDB" id="5496380at2"/>
<evidence type="ECO:0000256" key="4">
    <source>
        <dbReference type="ARBA" id="ARBA00012528"/>
    </source>
</evidence>
<dbReference type="EC" id="2.7.7.65" evidence="4"/>
<evidence type="ECO:0000256" key="5">
    <source>
        <dbReference type="ARBA" id="ARBA00022475"/>
    </source>
</evidence>
<name>A0A0A6FRR2_9PSED</name>
<keyword evidence="5" id="KW-1003">Cell membrane</keyword>
<comment type="caution">
    <text evidence="12">The sequence shown here is derived from an EMBL/GenBank/DDBJ whole genome shotgun (WGS) entry which is preliminary data.</text>
</comment>
<evidence type="ECO:0000256" key="1">
    <source>
        <dbReference type="ARBA" id="ARBA00001946"/>
    </source>
</evidence>
<reference evidence="12 13" key="1">
    <citation type="submission" date="2014-10" db="EMBL/GenBank/DDBJ databases">
        <title>Draft genome sequence of Pseudomonas chlororaphis EA105.</title>
        <authorList>
            <person name="McCully L.M."/>
            <person name="Bitzer A.S."/>
            <person name="Spence C."/>
            <person name="Bais H."/>
            <person name="Silby M.W."/>
        </authorList>
    </citation>
    <scope>NUCLEOTIDE SEQUENCE [LARGE SCALE GENOMIC DNA]</scope>
    <source>
        <strain evidence="12 13">EA105</strain>
    </source>
</reference>
<comment type="catalytic activity">
    <reaction evidence="9">
        <text>2 GTP = 3',3'-c-di-GMP + 2 diphosphate</text>
        <dbReference type="Rhea" id="RHEA:24898"/>
        <dbReference type="ChEBI" id="CHEBI:33019"/>
        <dbReference type="ChEBI" id="CHEBI:37565"/>
        <dbReference type="ChEBI" id="CHEBI:58805"/>
        <dbReference type="EC" id="2.7.7.65"/>
    </reaction>
</comment>
<evidence type="ECO:0000256" key="2">
    <source>
        <dbReference type="ARBA" id="ARBA00004533"/>
    </source>
</evidence>
<dbReference type="PATRIC" id="fig|587753.9.peg.679"/>
<dbReference type="Pfam" id="PF00990">
    <property type="entry name" value="GGDEF"/>
    <property type="match status" value="1"/>
</dbReference>
<dbReference type="Pfam" id="PF02743">
    <property type="entry name" value="dCache_1"/>
    <property type="match status" value="1"/>
</dbReference>
<keyword evidence="8 10" id="KW-0472">Membrane</keyword>
<dbReference type="AlphaFoldDB" id="A0A0A6FRR2"/>
<dbReference type="GO" id="GO:0043709">
    <property type="term" value="P:cell adhesion involved in single-species biofilm formation"/>
    <property type="evidence" value="ECO:0007669"/>
    <property type="project" value="TreeGrafter"/>
</dbReference>
<dbReference type="InterPro" id="IPR050469">
    <property type="entry name" value="Diguanylate_Cyclase"/>
</dbReference>
<dbReference type="CDD" id="cd18773">
    <property type="entry name" value="PDC1_HK_sensor"/>
    <property type="match status" value="1"/>
</dbReference>
<dbReference type="EMBL" id="JSFK01000001">
    <property type="protein sequence ID" value="KHA75321.1"/>
    <property type="molecule type" value="Genomic_DNA"/>
</dbReference>
<dbReference type="SUPFAM" id="SSF55073">
    <property type="entry name" value="Nucleotide cyclase"/>
    <property type="match status" value="1"/>
</dbReference>
<proteinExistence type="predicted"/>
<dbReference type="PROSITE" id="PS50887">
    <property type="entry name" value="GGDEF"/>
    <property type="match status" value="1"/>
</dbReference>
<dbReference type="PANTHER" id="PTHR45138:SF9">
    <property type="entry name" value="DIGUANYLATE CYCLASE DGCM-RELATED"/>
    <property type="match status" value="1"/>
</dbReference>
<evidence type="ECO:0000256" key="9">
    <source>
        <dbReference type="ARBA" id="ARBA00034247"/>
    </source>
</evidence>
<dbReference type="FunFam" id="3.30.70.270:FF:000001">
    <property type="entry name" value="Diguanylate cyclase domain protein"/>
    <property type="match status" value="1"/>
</dbReference>
<keyword evidence="6 10" id="KW-0812">Transmembrane</keyword>
<dbReference type="SMART" id="SM00267">
    <property type="entry name" value="GGDEF"/>
    <property type="match status" value="1"/>
</dbReference>
<dbReference type="GO" id="GO:0005886">
    <property type="term" value="C:plasma membrane"/>
    <property type="evidence" value="ECO:0007669"/>
    <property type="project" value="UniProtKB-SubCell"/>
</dbReference>
<evidence type="ECO:0000313" key="12">
    <source>
        <dbReference type="EMBL" id="KHA75321.1"/>
    </source>
</evidence>
<dbReference type="CDD" id="cd01949">
    <property type="entry name" value="GGDEF"/>
    <property type="match status" value="1"/>
</dbReference>
<dbReference type="Gene3D" id="3.30.70.270">
    <property type="match status" value="1"/>
</dbReference>
<feature type="domain" description="GGDEF" evidence="11">
    <location>
        <begin position="358"/>
        <end position="490"/>
    </location>
</feature>
<dbReference type="NCBIfam" id="TIGR00254">
    <property type="entry name" value="GGDEF"/>
    <property type="match status" value="1"/>
</dbReference>
<evidence type="ECO:0000256" key="6">
    <source>
        <dbReference type="ARBA" id="ARBA00022692"/>
    </source>
</evidence>
<protein>
    <recommendedName>
        <fullName evidence="4">diguanylate cyclase</fullName>
        <ecNumber evidence="4">2.7.7.65</ecNumber>
    </recommendedName>
</protein>
<dbReference type="Gene3D" id="3.30.450.20">
    <property type="entry name" value="PAS domain"/>
    <property type="match status" value="1"/>
</dbReference>
<dbReference type="InterPro" id="IPR029787">
    <property type="entry name" value="Nucleotide_cyclase"/>
</dbReference>
<feature type="transmembrane region" description="Helical" evidence="10">
    <location>
        <begin position="12"/>
        <end position="35"/>
    </location>
</feature>
<evidence type="ECO:0000256" key="7">
    <source>
        <dbReference type="ARBA" id="ARBA00022989"/>
    </source>
</evidence>
<dbReference type="GO" id="GO:1902201">
    <property type="term" value="P:negative regulation of bacterial-type flagellum-dependent cell motility"/>
    <property type="evidence" value="ECO:0007669"/>
    <property type="project" value="TreeGrafter"/>
</dbReference>
<dbReference type="PANTHER" id="PTHR45138">
    <property type="entry name" value="REGULATORY COMPONENTS OF SENSORY TRANSDUCTION SYSTEM"/>
    <property type="match status" value="1"/>
</dbReference>